<dbReference type="NCBIfam" id="TIGR02532">
    <property type="entry name" value="IV_pilin_GFxxxE"/>
    <property type="match status" value="1"/>
</dbReference>
<keyword evidence="8" id="KW-1185">Reference proteome</keyword>
<evidence type="ECO:0000256" key="6">
    <source>
        <dbReference type="SAM" id="Phobius"/>
    </source>
</evidence>
<feature type="transmembrane region" description="Helical" evidence="6">
    <location>
        <begin position="24"/>
        <end position="45"/>
    </location>
</feature>
<evidence type="ECO:0000256" key="2">
    <source>
        <dbReference type="ARBA" id="ARBA00022481"/>
    </source>
</evidence>
<organism evidence="7 8">
    <name type="scientific">Neorhodopirellula pilleata</name>
    <dbReference type="NCBI Taxonomy" id="2714738"/>
    <lineage>
        <taxon>Bacteria</taxon>
        <taxon>Pseudomonadati</taxon>
        <taxon>Planctomycetota</taxon>
        <taxon>Planctomycetia</taxon>
        <taxon>Pirellulales</taxon>
        <taxon>Pirellulaceae</taxon>
        <taxon>Neorhodopirellula</taxon>
    </lineage>
</organism>
<evidence type="ECO:0000313" key="8">
    <source>
        <dbReference type="Proteomes" id="UP000316213"/>
    </source>
</evidence>
<dbReference type="SUPFAM" id="SSF54523">
    <property type="entry name" value="Pili subunits"/>
    <property type="match status" value="1"/>
</dbReference>
<dbReference type="RefSeq" id="WP_146577406.1">
    <property type="nucleotide sequence ID" value="NZ_SJPM01000003.1"/>
</dbReference>
<dbReference type="InterPro" id="IPR000983">
    <property type="entry name" value="Bac_GSPG_pilin"/>
</dbReference>
<evidence type="ECO:0000256" key="1">
    <source>
        <dbReference type="ARBA" id="ARBA00004167"/>
    </source>
</evidence>
<dbReference type="GO" id="GO:0015627">
    <property type="term" value="C:type II protein secretion system complex"/>
    <property type="evidence" value="ECO:0007669"/>
    <property type="project" value="InterPro"/>
</dbReference>
<evidence type="ECO:0000256" key="3">
    <source>
        <dbReference type="ARBA" id="ARBA00022692"/>
    </source>
</evidence>
<keyword evidence="3 6" id="KW-0812">Transmembrane</keyword>
<keyword evidence="2" id="KW-0488">Methylation</keyword>
<sequence>MFSNTESSNPASLKRRFVNRRRRGFSLIELVVVILILGVIAAVAAPRMFDTADDAADNSTRQTLAVIRNAIEIYRVKHSTYPPITNSAEFKDALRPYLNAPIPAPACLPNANSDVVEDDSAGFEAVPNDEDPASWVYKPATGSFKLNSNDATHLTW</sequence>
<keyword evidence="5 6" id="KW-0472">Membrane</keyword>
<dbReference type="InterPro" id="IPR045584">
    <property type="entry name" value="Pilin-like"/>
</dbReference>
<dbReference type="GO" id="GO:0016020">
    <property type="term" value="C:membrane"/>
    <property type="evidence" value="ECO:0007669"/>
    <property type="project" value="UniProtKB-SubCell"/>
</dbReference>
<dbReference type="PRINTS" id="PR00813">
    <property type="entry name" value="BCTERIALGSPG"/>
</dbReference>
<dbReference type="PANTHER" id="PTHR30093:SF44">
    <property type="entry name" value="TYPE II SECRETION SYSTEM CORE PROTEIN G"/>
    <property type="match status" value="1"/>
</dbReference>
<dbReference type="Pfam" id="PF07963">
    <property type="entry name" value="N_methyl"/>
    <property type="match status" value="1"/>
</dbReference>
<name>A0A5C6AKK3_9BACT</name>
<accession>A0A5C6AKK3</accession>
<evidence type="ECO:0000313" key="7">
    <source>
        <dbReference type="EMBL" id="TWT98703.1"/>
    </source>
</evidence>
<keyword evidence="4 6" id="KW-1133">Transmembrane helix</keyword>
<dbReference type="AlphaFoldDB" id="A0A5C6AKK3"/>
<protein>
    <submittedName>
        <fullName evidence="7">Type II secretion system protein G</fullName>
    </submittedName>
</protein>
<dbReference type="GO" id="GO:0015628">
    <property type="term" value="P:protein secretion by the type II secretion system"/>
    <property type="evidence" value="ECO:0007669"/>
    <property type="project" value="InterPro"/>
</dbReference>
<evidence type="ECO:0000256" key="4">
    <source>
        <dbReference type="ARBA" id="ARBA00022989"/>
    </source>
</evidence>
<dbReference type="OrthoDB" id="290651at2"/>
<dbReference type="EMBL" id="SJPM01000003">
    <property type="protein sequence ID" value="TWT98703.1"/>
    <property type="molecule type" value="Genomic_DNA"/>
</dbReference>
<dbReference type="Gene3D" id="3.30.700.10">
    <property type="entry name" value="Glycoprotein, Type 4 Pilin"/>
    <property type="match status" value="1"/>
</dbReference>
<evidence type="ECO:0000256" key="5">
    <source>
        <dbReference type="ARBA" id="ARBA00023136"/>
    </source>
</evidence>
<dbReference type="Proteomes" id="UP000316213">
    <property type="component" value="Unassembled WGS sequence"/>
</dbReference>
<gene>
    <name evidence="7" type="primary">pulG_2</name>
    <name evidence="7" type="ORF">Pla100_18680</name>
</gene>
<dbReference type="PANTHER" id="PTHR30093">
    <property type="entry name" value="GENERAL SECRETION PATHWAY PROTEIN G"/>
    <property type="match status" value="1"/>
</dbReference>
<comment type="caution">
    <text evidence="7">The sequence shown here is derived from an EMBL/GenBank/DDBJ whole genome shotgun (WGS) entry which is preliminary data.</text>
</comment>
<proteinExistence type="predicted"/>
<dbReference type="InterPro" id="IPR012902">
    <property type="entry name" value="N_methyl_site"/>
</dbReference>
<comment type="subcellular location">
    <subcellularLocation>
        <location evidence="1">Membrane</location>
        <topology evidence="1">Single-pass membrane protein</topology>
    </subcellularLocation>
</comment>
<reference evidence="7 8" key="1">
    <citation type="submission" date="2019-02" db="EMBL/GenBank/DDBJ databases">
        <title>Deep-cultivation of Planctomycetes and their phenomic and genomic characterization uncovers novel biology.</title>
        <authorList>
            <person name="Wiegand S."/>
            <person name="Jogler M."/>
            <person name="Boedeker C."/>
            <person name="Pinto D."/>
            <person name="Vollmers J."/>
            <person name="Rivas-Marin E."/>
            <person name="Kohn T."/>
            <person name="Peeters S.H."/>
            <person name="Heuer A."/>
            <person name="Rast P."/>
            <person name="Oberbeckmann S."/>
            <person name="Bunk B."/>
            <person name="Jeske O."/>
            <person name="Meyerdierks A."/>
            <person name="Storesund J.E."/>
            <person name="Kallscheuer N."/>
            <person name="Luecker S."/>
            <person name="Lage O.M."/>
            <person name="Pohl T."/>
            <person name="Merkel B.J."/>
            <person name="Hornburger P."/>
            <person name="Mueller R.-W."/>
            <person name="Bruemmer F."/>
            <person name="Labrenz M."/>
            <person name="Spormann A.M."/>
            <person name="Op Den Camp H."/>
            <person name="Overmann J."/>
            <person name="Amann R."/>
            <person name="Jetten M.S.M."/>
            <person name="Mascher T."/>
            <person name="Medema M.H."/>
            <person name="Devos D.P."/>
            <person name="Kaster A.-K."/>
            <person name="Ovreas L."/>
            <person name="Rohde M."/>
            <person name="Galperin M.Y."/>
            <person name="Jogler C."/>
        </authorList>
    </citation>
    <scope>NUCLEOTIDE SEQUENCE [LARGE SCALE GENOMIC DNA]</scope>
    <source>
        <strain evidence="7 8">Pla100</strain>
    </source>
</reference>
<dbReference type="PROSITE" id="PS00409">
    <property type="entry name" value="PROKAR_NTER_METHYL"/>
    <property type="match status" value="1"/>
</dbReference>